<dbReference type="GO" id="GO:0043025">
    <property type="term" value="C:neuronal cell body"/>
    <property type="evidence" value="ECO:0007669"/>
    <property type="project" value="TreeGrafter"/>
</dbReference>
<name>A0AAW1KSB8_POPJA</name>
<evidence type="ECO:0000256" key="7">
    <source>
        <dbReference type="ARBA" id="ARBA00023224"/>
    </source>
</evidence>
<comment type="caution">
    <text evidence="9">The sequence shown here is derived from an EMBL/GenBank/DDBJ whole genome shotgun (WGS) entry which is preliminary data.</text>
</comment>
<gene>
    <name evidence="9" type="ORF">QE152_g19606</name>
</gene>
<dbReference type="GO" id="GO:0050909">
    <property type="term" value="P:sensory perception of taste"/>
    <property type="evidence" value="ECO:0007669"/>
    <property type="project" value="InterPro"/>
</dbReference>
<dbReference type="AlphaFoldDB" id="A0AAW1KSB8"/>
<feature type="transmembrane region" description="Helical" evidence="8">
    <location>
        <begin position="65"/>
        <end position="83"/>
    </location>
</feature>
<dbReference type="GO" id="GO:0030425">
    <property type="term" value="C:dendrite"/>
    <property type="evidence" value="ECO:0007669"/>
    <property type="project" value="TreeGrafter"/>
</dbReference>
<evidence type="ECO:0000256" key="3">
    <source>
        <dbReference type="ARBA" id="ARBA00022692"/>
    </source>
</evidence>
<sequence>MPIGIFVTGTTRIHNEVHTLQRTSYTIFIKSNFIVKREINRLMLQMLHVKFQTTAANFFDINMKMIFSIISVVVQYAIILIQAQHLKI</sequence>
<dbReference type="GO" id="GO:0030424">
    <property type="term" value="C:axon"/>
    <property type="evidence" value="ECO:0007669"/>
    <property type="project" value="TreeGrafter"/>
</dbReference>
<keyword evidence="7" id="KW-0807">Transducer</keyword>
<evidence type="ECO:0000256" key="4">
    <source>
        <dbReference type="ARBA" id="ARBA00022989"/>
    </source>
</evidence>
<dbReference type="PANTHER" id="PTHR21143">
    <property type="entry name" value="INVERTEBRATE GUSTATORY RECEPTOR"/>
    <property type="match status" value="1"/>
</dbReference>
<evidence type="ECO:0000313" key="10">
    <source>
        <dbReference type="Proteomes" id="UP001458880"/>
    </source>
</evidence>
<dbReference type="PANTHER" id="PTHR21143:SF133">
    <property type="entry name" value="GUSTATORY AND PHEROMONE RECEPTOR 32A-RELATED"/>
    <property type="match status" value="1"/>
</dbReference>
<evidence type="ECO:0000313" key="9">
    <source>
        <dbReference type="EMBL" id="KAK9722566.1"/>
    </source>
</evidence>
<reference evidence="9 10" key="1">
    <citation type="journal article" date="2024" name="BMC Genomics">
        <title>De novo assembly and annotation of Popillia japonica's genome with initial clues to its potential as an invasive pest.</title>
        <authorList>
            <person name="Cucini C."/>
            <person name="Boschi S."/>
            <person name="Funari R."/>
            <person name="Cardaioli E."/>
            <person name="Iannotti N."/>
            <person name="Marturano G."/>
            <person name="Paoli F."/>
            <person name="Bruttini M."/>
            <person name="Carapelli A."/>
            <person name="Frati F."/>
            <person name="Nardi F."/>
        </authorList>
    </citation>
    <scope>NUCLEOTIDE SEQUENCE [LARGE SCALE GENOMIC DNA]</scope>
    <source>
        <strain evidence="9">DMR45628</strain>
    </source>
</reference>
<accession>A0AAW1KSB8</accession>
<dbReference type="EMBL" id="JASPKY010000187">
    <property type="protein sequence ID" value="KAK9722566.1"/>
    <property type="molecule type" value="Genomic_DNA"/>
</dbReference>
<evidence type="ECO:0000256" key="2">
    <source>
        <dbReference type="ARBA" id="ARBA00022475"/>
    </source>
</evidence>
<keyword evidence="3 8" id="KW-0812">Transmembrane</keyword>
<comment type="subcellular location">
    <subcellularLocation>
        <location evidence="1">Cell membrane</location>
        <topology evidence="1">Multi-pass membrane protein</topology>
    </subcellularLocation>
</comment>
<dbReference type="Proteomes" id="UP001458880">
    <property type="component" value="Unassembled WGS sequence"/>
</dbReference>
<keyword evidence="6 9" id="KW-0675">Receptor</keyword>
<evidence type="ECO:0000256" key="8">
    <source>
        <dbReference type="SAM" id="Phobius"/>
    </source>
</evidence>
<organism evidence="9 10">
    <name type="scientific">Popillia japonica</name>
    <name type="common">Japanese beetle</name>
    <dbReference type="NCBI Taxonomy" id="7064"/>
    <lineage>
        <taxon>Eukaryota</taxon>
        <taxon>Metazoa</taxon>
        <taxon>Ecdysozoa</taxon>
        <taxon>Arthropoda</taxon>
        <taxon>Hexapoda</taxon>
        <taxon>Insecta</taxon>
        <taxon>Pterygota</taxon>
        <taxon>Neoptera</taxon>
        <taxon>Endopterygota</taxon>
        <taxon>Coleoptera</taxon>
        <taxon>Polyphaga</taxon>
        <taxon>Scarabaeiformia</taxon>
        <taxon>Scarabaeidae</taxon>
        <taxon>Rutelinae</taxon>
        <taxon>Popillia</taxon>
    </lineage>
</organism>
<keyword evidence="10" id="KW-1185">Reference proteome</keyword>
<evidence type="ECO:0000256" key="5">
    <source>
        <dbReference type="ARBA" id="ARBA00023136"/>
    </source>
</evidence>
<keyword evidence="2" id="KW-1003">Cell membrane</keyword>
<dbReference type="Pfam" id="PF08395">
    <property type="entry name" value="7tm_7"/>
    <property type="match status" value="1"/>
</dbReference>
<dbReference type="GO" id="GO:0007165">
    <property type="term" value="P:signal transduction"/>
    <property type="evidence" value="ECO:0007669"/>
    <property type="project" value="UniProtKB-KW"/>
</dbReference>
<dbReference type="GO" id="GO:0005886">
    <property type="term" value="C:plasma membrane"/>
    <property type="evidence" value="ECO:0007669"/>
    <property type="project" value="UniProtKB-SubCell"/>
</dbReference>
<keyword evidence="5 8" id="KW-0472">Membrane</keyword>
<protein>
    <submittedName>
        <fullName evidence="9">7tm Chemosensory receptor</fullName>
    </submittedName>
</protein>
<dbReference type="InterPro" id="IPR013604">
    <property type="entry name" value="7TM_chemorcpt"/>
</dbReference>
<evidence type="ECO:0000256" key="6">
    <source>
        <dbReference type="ARBA" id="ARBA00023170"/>
    </source>
</evidence>
<dbReference type="GO" id="GO:0008049">
    <property type="term" value="P:male courtship behavior"/>
    <property type="evidence" value="ECO:0007669"/>
    <property type="project" value="TreeGrafter"/>
</dbReference>
<proteinExistence type="predicted"/>
<keyword evidence="4 8" id="KW-1133">Transmembrane helix</keyword>
<dbReference type="GO" id="GO:0007635">
    <property type="term" value="P:chemosensory behavior"/>
    <property type="evidence" value="ECO:0007669"/>
    <property type="project" value="TreeGrafter"/>
</dbReference>
<evidence type="ECO:0000256" key="1">
    <source>
        <dbReference type="ARBA" id="ARBA00004651"/>
    </source>
</evidence>